<feature type="domain" description="VOC" evidence="2">
    <location>
        <begin position="36"/>
        <end position="163"/>
    </location>
</feature>
<feature type="region of interest" description="Disordered" evidence="1">
    <location>
        <begin position="129"/>
        <end position="148"/>
    </location>
</feature>
<dbReference type="InterPro" id="IPR041581">
    <property type="entry name" value="Glyoxalase_6"/>
</dbReference>
<dbReference type="InterPro" id="IPR037523">
    <property type="entry name" value="VOC_core"/>
</dbReference>
<sequence>MVLSAHDGRALTFSTRSRRESPWAPGRVPSYRLSMTIRHLRQPTVDCAEPRELAEFYRQLLGWEYAPGHEEPDPDGDEFLLLVDPERKARLGFQRSDATVPPWRVGARVHLDLEVTDLAVGHDDAVRLGARPLTGTPEEEGHADDPFRVYEDPSGHPFCLCLDR</sequence>
<evidence type="ECO:0000259" key="2">
    <source>
        <dbReference type="PROSITE" id="PS51819"/>
    </source>
</evidence>
<evidence type="ECO:0000313" key="4">
    <source>
        <dbReference type="Proteomes" id="UP000321118"/>
    </source>
</evidence>
<evidence type="ECO:0000256" key="1">
    <source>
        <dbReference type="SAM" id="MobiDB-lite"/>
    </source>
</evidence>
<dbReference type="PROSITE" id="PS51819">
    <property type="entry name" value="VOC"/>
    <property type="match status" value="1"/>
</dbReference>
<proteinExistence type="predicted"/>
<keyword evidence="4" id="KW-1185">Reference proteome</keyword>
<comment type="caution">
    <text evidence="3">The sequence shown here is derived from an EMBL/GenBank/DDBJ whole genome shotgun (WGS) entry which is preliminary data.</text>
</comment>
<gene>
    <name evidence="3" type="ORF">CXY01_37780</name>
</gene>
<dbReference type="AlphaFoldDB" id="A0A510V8Q3"/>
<reference evidence="3 4" key="1">
    <citation type="submission" date="2019-07" db="EMBL/GenBank/DDBJ databases">
        <title>Whole genome shotgun sequence of Cellulomonas xylanilytica NBRC 101102.</title>
        <authorList>
            <person name="Hosoyama A."/>
            <person name="Uohara A."/>
            <person name="Ohji S."/>
            <person name="Ichikawa N."/>
        </authorList>
    </citation>
    <scope>NUCLEOTIDE SEQUENCE [LARGE SCALE GENOMIC DNA]</scope>
    <source>
        <strain evidence="3 4">NBRC 101102</strain>
    </source>
</reference>
<dbReference type="EMBL" id="BJUB01000014">
    <property type="protein sequence ID" value="GEK23258.1"/>
    <property type="molecule type" value="Genomic_DNA"/>
</dbReference>
<name>A0A510V8Q3_9CELL</name>
<accession>A0A510V8Q3</accession>
<dbReference type="SUPFAM" id="SSF54593">
    <property type="entry name" value="Glyoxalase/Bleomycin resistance protein/Dihydroxybiphenyl dioxygenase"/>
    <property type="match status" value="1"/>
</dbReference>
<dbReference type="Gene3D" id="3.10.180.10">
    <property type="entry name" value="2,3-Dihydroxybiphenyl 1,2-Dioxygenase, domain 1"/>
    <property type="match status" value="1"/>
</dbReference>
<dbReference type="PANTHER" id="PTHR35908:SF1">
    <property type="entry name" value="CONSERVED PROTEIN"/>
    <property type="match status" value="1"/>
</dbReference>
<protein>
    <recommendedName>
        <fullName evidence="2">VOC domain-containing protein</fullName>
    </recommendedName>
</protein>
<evidence type="ECO:0000313" key="3">
    <source>
        <dbReference type="EMBL" id="GEK23258.1"/>
    </source>
</evidence>
<organism evidence="3 4">
    <name type="scientific">Cellulomonas xylanilytica</name>
    <dbReference type="NCBI Taxonomy" id="233583"/>
    <lineage>
        <taxon>Bacteria</taxon>
        <taxon>Bacillati</taxon>
        <taxon>Actinomycetota</taxon>
        <taxon>Actinomycetes</taxon>
        <taxon>Micrococcales</taxon>
        <taxon>Cellulomonadaceae</taxon>
        <taxon>Cellulomonas</taxon>
    </lineage>
</organism>
<feature type="compositionally biased region" description="Basic and acidic residues" evidence="1">
    <location>
        <begin position="139"/>
        <end position="148"/>
    </location>
</feature>
<dbReference type="InterPro" id="IPR029068">
    <property type="entry name" value="Glyas_Bleomycin-R_OHBP_Dase"/>
</dbReference>
<dbReference type="Proteomes" id="UP000321118">
    <property type="component" value="Unassembled WGS sequence"/>
</dbReference>
<dbReference type="PANTHER" id="PTHR35908">
    <property type="entry name" value="HYPOTHETICAL FUSION PROTEIN"/>
    <property type="match status" value="1"/>
</dbReference>
<dbReference type="Pfam" id="PF18029">
    <property type="entry name" value="Glyoxalase_6"/>
    <property type="match status" value="1"/>
</dbReference>